<evidence type="ECO:0000256" key="16">
    <source>
        <dbReference type="PROSITE-ProRule" id="PRU10141"/>
    </source>
</evidence>
<reference evidence="20" key="1">
    <citation type="submission" date="2016-04" db="EMBL/GenBank/DDBJ databases">
        <authorList>
            <person name="Evans L.H."/>
            <person name="Alamgir A."/>
            <person name="Owens N."/>
            <person name="Weber N.D."/>
            <person name="Virtaneva K."/>
            <person name="Barbian K."/>
            <person name="Babar A."/>
            <person name="Rosenke K."/>
        </authorList>
    </citation>
    <scope>NUCLEOTIDE SEQUENCE</scope>
    <source>
        <strain evidence="20">Antarctic moss No.L</strain>
    </source>
</reference>
<evidence type="ECO:0000256" key="1">
    <source>
        <dbReference type="ARBA" id="ARBA00004479"/>
    </source>
</evidence>
<feature type="transmembrane region" description="Helical" evidence="17">
    <location>
        <begin position="582"/>
        <end position="605"/>
    </location>
</feature>
<keyword evidence="5" id="KW-0808">Transferase</keyword>
<keyword evidence="7 18" id="KW-0732">Signal</keyword>
<dbReference type="PROSITE" id="PS00107">
    <property type="entry name" value="PROTEIN_KINASE_ATP"/>
    <property type="match status" value="1"/>
</dbReference>
<feature type="binding site" evidence="16">
    <location>
        <position position="681"/>
    </location>
    <ligand>
        <name>ATP</name>
        <dbReference type="ChEBI" id="CHEBI:30616"/>
    </ligand>
</feature>
<dbReference type="SUPFAM" id="SSF56112">
    <property type="entry name" value="Protein kinase-like (PK-like)"/>
    <property type="match status" value="1"/>
</dbReference>
<dbReference type="InterPro" id="IPR001245">
    <property type="entry name" value="Ser-Thr/Tyr_kinase_cat_dom"/>
</dbReference>
<dbReference type="GO" id="GO:0005524">
    <property type="term" value="F:ATP binding"/>
    <property type="evidence" value="ECO:0007669"/>
    <property type="project" value="UniProtKB-UniRule"/>
</dbReference>
<dbReference type="FunFam" id="3.30.200.20:FF:000328">
    <property type="entry name" value="Leucine-rich repeat protein kinase family protein"/>
    <property type="match status" value="1"/>
</dbReference>
<feature type="domain" description="Protein kinase" evidence="19">
    <location>
        <begin position="652"/>
        <end position="923"/>
    </location>
</feature>
<evidence type="ECO:0000256" key="7">
    <source>
        <dbReference type="ARBA" id="ARBA00022729"/>
    </source>
</evidence>
<evidence type="ECO:0000256" key="3">
    <source>
        <dbReference type="ARBA" id="ARBA00022527"/>
    </source>
</evidence>
<dbReference type="FunFam" id="3.80.10.10:FF:002703">
    <property type="entry name" value="Predicted protein"/>
    <property type="match status" value="1"/>
</dbReference>
<keyword evidence="8" id="KW-0677">Repeat</keyword>
<comment type="subcellular location">
    <subcellularLocation>
        <location evidence="1">Membrane</location>
        <topology evidence="1">Single-pass type I membrane protein</topology>
    </subcellularLocation>
</comment>
<dbReference type="Pfam" id="PF07714">
    <property type="entry name" value="PK_Tyr_Ser-Thr"/>
    <property type="match status" value="1"/>
</dbReference>
<dbReference type="PROSITE" id="PS00108">
    <property type="entry name" value="PROTEIN_KINASE_ST"/>
    <property type="match status" value="1"/>
</dbReference>
<evidence type="ECO:0000256" key="11">
    <source>
        <dbReference type="ARBA" id="ARBA00022840"/>
    </source>
</evidence>
<evidence type="ECO:0000256" key="17">
    <source>
        <dbReference type="SAM" id="Phobius"/>
    </source>
</evidence>
<dbReference type="InterPro" id="IPR032675">
    <property type="entry name" value="LRR_dom_sf"/>
</dbReference>
<proteinExistence type="evidence at transcript level"/>
<dbReference type="PANTHER" id="PTHR45974">
    <property type="entry name" value="RECEPTOR-LIKE PROTEIN 55"/>
    <property type="match status" value="1"/>
</dbReference>
<sequence>MEDRLSRRLWLSVALAVLCWNSVEAQTNANDLVAMQALQQQWGSEIGWTGSDPCADAWSGVVCSNNRVTTLSLIYMGLTGTIPSAIGDLSALNYLDLSFNKGLRGQIPNELGSLTGLGTLGLQKCSLSGPIPTTLGNLVNLTFLALNNNKLSGTIPSALGALKNLAWFDVAYNNLQGPLPVSTTSPDKLGIDTWPNIQHYHLNDNGFTGPIPSEIGSAFKVLHVLMENNQFNGTIPDTLGNMQSLQILSLYSNNLTGPIPASLSSIVQNGTYAGLHQIRVNDNQLTGTIPALDALDQLEYVDFSNNNFDPQPFPSWLNASKSSLESILMDSSNLVGQLPADLLSYPALQGLYLQNNQINGSLNVPVDLGPELRYVYLQNNKILSIIQADNNAVLPEIQLSGNPTCTGGGLATASPTVCNTTSNPPATKWTSSLVINNCTSSCENGGRITNPNTCTCSFPLVVTLEIRQPTFTNINNDTLWGVLATQTDNELQRLGALSNVAFVTSQLWVHDAFYNGTERVNVRLFFFPLVGDTLDPISETFIKLSFTQQKISFTSPFKPDIVQDISSTLATNKAASKLSKGAVIGIAVGGALGVLLIALLAFLVVKHKRRAEDERKKNPFAAWEKAEDGQAPQLKGARWFSFDDIKRMTNNFSDDNVLGAGGYGKVYKGVEAGTGATVAVKRAQEGSKQGAQEFKNEIELLSRVHHNNLVGLVGFCFEKSEQMLVYEYMPNGTLTDWLRGHMSDPPLEWDRRLLIALGAARGLGYLHDNADPKIIHRDVKSCNILLDKDLNAKVADFGLSMLVPDANGSLKPTIKGTMGYLDPEYYMTSVLSTKSDVYSFGVVLLELLTGRPPVSHGGHIVKEVRNRYDRGGMDGVKELIDPSLEGTREDELETFLQIALVCVEDTSLERPSMHEVVKQLEVLVGPKAHLMPGHNTTMETRMTSRRAPAPMMPSLVSDDFEPASGQFMQGSSGSHSFKYSGGFAPLPVQPK</sequence>
<dbReference type="Gene3D" id="3.30.200.20">
    <property type="entry name" value="Phosphorylase Kinase, domain 1"/>
    <property type="match status" value="1"/>
</dbReference>
<keyword evidence="10 20" id="KW-0418">Kinase</keyword>
<keyword evidence="13 17" id="KW-0472">Membrane</keyword>
<accession>A0A1P8DYT8</accession>
<dbReference type="GO" id="GO:0016020">
    <property type="term" value="C:membrane"/>
    <property type="evidence" value="ECO:0007669"/>
    <property type="project" value="UniProtKB-SubCell"/>
</dbReference>
<keyword evidence="12 17" id="KW-1133">Transmembrane helix</keyword>
<keyword evidence="14 20" id="KW-0675">Receptor</keyword>
<keyword evidence="11 16" id="KW-0067">ATP-binding</keyword>
<dbReference type="EC" id="2.7.11.1" evidence="2"/>
<dbReference type="FunFam" id="3.80.10.10:FF:000041">
    <property type="entry name" value="LRR receptor-like serine/threonine-protein kinase ERECTA"/>
    <property type="match status" value="1"/>
</dbReference>
<dbReference type="SUPFAM" id="SSF52058">
    <property type="entry name" value="L domain-like"/>
    <property type="match status" value="1"/>
</dbReference>
<dbReference type="Pfam" id="PF00560">
    <property type="entry name" value="LRR_1"/>
    <property type="match status" value="2"/>
</dbReference>
<evidence type="ECO:0000256" key="12">
    <source>
        <dbReference type="ARBA" id="ARBA00022989"/>
    </source>
</evidence>
<dbReference type="CDD" id="cd14066">
    <property type="entry name" value="STKc_IRAK"/>
    <property type="match status" value="1"/>
</dbReference>
<evidence type="ECO:0000256" key="13">
    <source>
        <dbReference type="ARBA" id="ARBA00023136"/>
    </source>
</evidence>
<evidence type="ECO:0000256" key="18">
    <source>
        <dbReference type="SAM" id="SignalP"/>
    </source>
</evidence>
<evidence type="ECO:0000256" key="6">
    <source>
        <dbReference type="ARBA" id="ARBA00022692"/>
    </source>
</evidence>
<evidence type="ECO:0000256" key="10">
    <source>
        <dbReference type="ARBA" id="ARBA00022777"/>
    </source>
</evidence>
<dbReference type="Gene3D" id="3.80.10.10">
    <property type="entry name" value="Ribonuclease Inhibitor"/>
    <property type="match status" value="3"/>
</dbReference>
<dbReference type="SMART" id="SM00220">
    <property type="entry name" value="S_TKc"/>
    <property type="match status" value="1"/>
</dbReference>
<evidence type="ECO:0000313" key="20">
    <source>
        <dbReference type="EMBL" id="APU94830.1"/>
    </source>
</evidence>
<keyword evidence="6 17" id="KW-0812">Transmembrane</keyword>
<keyword evidence="15" id="KW-0325">Glycoprotein</keyword>
<protein>
    <recommendedName>
        <fullName evidence="2">non-specific serine/threonine protein kinase</fullName>
        <ecNumber evidence="2">2.7.11.1</ecNumber>
    </recommendedName>
</protein>
<keyword evidence="9 16" id="KW-0547">Nucleotide-binding</keyword>
<organism evidence="20">
    <name type="scientific">Pohlia nutans</name>
    <dbReference type="NCBI Taxonomy" id="140635"/>
    <lineage>
        <taxon>Eukaryota</taxon>
        <taxon>Viridiplantae</taxon>
        <taxon>Streptophyta</taxon>
        <taxon>Embryophyta</taxon>
        <taxon>Bryophyta</taxon>
        <taxon>Bryophytina</taxon>
        <taxon>Bryopsida</taxon>
        <taxon>Bryidae</taxon>
        <taxon>Bryanae</taxon>
        <taxon>Bryales</taxon>
        <taxon>Mniaceae</taxon>
        <taxon>Pohlia</taxon>
    </lineage>
</organism>
<dbReference type="InterPro" id="IPR008271">
    <property type="entry name" value="Ser/Thr_kinase_AS"/>
</dbReference>
<evidence type="ECO:0000259" key="19">
    <source>
        <dbReference type="PROSITE" id="PS50011"/>
    </source>
</evidence>
<evidence type="ECO:0000256" key="14">
    <source>
        <dbReference type="ARBA" id="ARBA00023170"/>
    </source>
</evidence>
<evidence type="ECO:0000256" key="4">
    <source>
        <dbReference type="ARBA" id="ARBA00022614"/>
    </source>
</evidence>
<dbReference type="GO" id="GO:0004674">
    <property type="term" value="F:protein serine/threonine kinase activity"/>
    <property type="evidence" value="ECO:0007669"/>
    <property type="project" value="UniProtKB-KW"/>
</dbReference>
<evidence type="ECO:0000256" key="2">
    <source>
        <dbReference type="ARBA" id="ARBA00012513"/>
    </source>
</evidence>
<evidence type="ECO:0000256" key="8">
    <source>
        <dbReference type="ARBA" id="ARBA00022737"/>
    </source>
</evidence>
<dbReference type="AlphaFoldDB" id="A0A1P8DYT8"/>
<dbReference type="InterPro" id="IPR017441">
    <property type="entry name" value="Protein_kinase_ATP_BS"/>
</dbReference>
<dbReference type="PROSITE" id="PS50011">
    <property type="entry name" value="PROTEIN_KINASE_DOM"/>
    <property type="match status" value="1"/>
</dbReference>
<dbReference type="InterPro" id="IPR000719">
    <property type="entry name" value="Prot_kinase_dom"/>
</dbReference>
<dbReference type="FunFam" id="1.10.510.10:FF:000453">
    <property type="entry name" value="LRR receptor-like serine/threonine-protein kinase HSL2"/>
    <property type="match status" value="1"/>
</dbReference>
<feature type="signal peptide" evidence="18">
    <location>
        <begin position="1"/>
        <end position="25"/>
    </location>
</feature>
<dbReference type="FunFam" id="3.80.10.10:FF:000363">
    <property type="entry name" value="Leucine-rich repeat family protein"/>
    <property type="match status" value="1"/>
</dbReference>
<dbReference type="InterPro" id="IPR011009">
    <property type="entry name" value="Kinase-like_dom_sf"/>
</dbReference>
<evidence type="ECO:0000256" key="5">
    <source>
        <dbReference type="ARBA" id="ARBA00022679"/>
    </source>
</evidence>
<dbReference type="InterPro" id="IPR001611">
    <property type="entry name" value="Leu-rich_rpt"/>
</dbReference>
<keyword evidence="4" id="KW-0433">Leucine-rich repeat</keyword>
<dbReference type="EMBL" id="KX159226">
    <property type="protein sequence ID" value="APU94830.1"/>
    <property type="molecule type" value="mRNA"/>
</dbReference>
<dbReference type="PANTHER" id="PTHR45974:SF266">
    <property type="entry name" value="LEUCINE-RICH REPEAT RECEPTOR PROTEIN KINASE HPCA1"/>
    <property type="match status" value="1"/>
</dbReference>
<name>A0A1P8DYT8_9BRYO</name>
<evidence type="ECO:0000256" key="9">
    <source>
        <dbReference type="ARBA" id="ARBA00022741"/>
    </source>
</evidence>
<keyword evidence="3" id="KW-0723">Serine/threonine-protein kinase</keyword>
<evidence type="ECO:0000256" key="15">
    <source>
        <dbReference type="ARBA" id="ARBA00023180"/>
    </source>
</evidence>
<dbReference type="Gene3D" id="1.10.510.10">
    <property type="entry name" value="Transferase(Phosphotransferase) domain 1"/>
    <property type="match status" value="1"/>
</dbReference>
<gene>
    <name evidence="20" type="primary">LRR-RLK2</name>
</gene>
<feature type="chain" id="PRO_5013247254" description="non-specific serine/threonine protein kinase" evidence="18">
    <location>
        <begin position="26"/>
        <end position="991"/>
    </location>
</feature>